<protein>
    <submittedName>
        <fullName evidence="2">Uncharacterized protein</fullName>
    </submittedName>
</protein>
<sequence length="156" mass="17189">MGLKLALIMLIVMGVMGSGFYWYYRDSQAKMAILHENNAKLETAVVSQKAAIQQLEHDVELAASIAKSTSKSLEAARKQVSVIEHKFNKTSKLLGERSIGKLALAKPRPVRKIINRGTNDVFRCFEIISGSKLTEKELNAEKKSQTNTSCPGIANP</sequence>
<proteinExistence type="predicted"/>
<reference evidence="2" key="1">
    <citation type="submission" date="2018-05" db="EMBL/GenBank/DDBJ databases">
        <authorList>
            <person name="Lanie J.A."/>
            <person name="Ng W.-L."/>
            <person name="Kazmierczak K.M."/>
            <person name="Andrzejewski T.M."/>
            <person name="Davidsen T.M."/>
            <person name="Wayne K.J."/>
            <person name="Tettelin H."/>
            <person name="Glass J.I."/>
            <person name="Rusch D."/>
            <person name="Podicherti R."/>
            <person name="Tsui H.-C.T."/>
            <person name="Winkler M.E."/>
        </authorList>
    </citation>
    <scope>NUCLEOTIDE SEQUENCE</scope>
</reference>
<dbReference type="AlphaFoldDB" id="A0A382L503"/>
<gene>
    <name evidence="2" type="ORF">METZ01_LOCUS283817</name>
</gene>
<accession>A0A382L503</accession>
<keyword evidence="1" id="KW-0472">Membrane</keyword>
<dbReference type="EMBL" id="UINC01084372">
    <property type="protein sequence ID" value="SVC30963.1"/>
    <property type="molecule type" value="Genomic_DNA"/>
</dbReference>
<name>A0A382L503_9ZZZZ</name>
<keyword evidence="1" id="KW-1133">Transmembrane helix</keyword>
<evidence type="ECO:0000313" key="2">
    <source>
        <dbReference type="EMBL" id="SVC30963.1"/>
    </source>
</evidence>
<feature type="non-terminal residue" evidence="2">
    <location>
        <position position="156"/>
    </location>
</feature>
<organism evidence="2">
    <name type="scientific">marine metagenome</name>
    <dbReference type="NCBI Taxonomy" id="408172"/>
    <lineage>
        <taxon>unclassified sequences</taxon>
        <taxon>metagenomes</taxon>
        <taxon>ecological metagenomes</taxon>
    </lineage>
</organism>
<feature type="transmembrane region" description="Helical" evidence="1">
    <location>
        <begin position="6"/>
        <end position="24"/>
    </location>
</feature>
<evidence type="ECO:0000256" key="1">
    <source>
        <dbReference type="SAM" id="Phobius"/>
    </source>
</evidence>
<keyword evidence="1" id="KW-0812">Transmembrane</keyword>